<accession>A0ABT0W574</accession>
<comment type="function">
    <text evidence="6 9">Catalyzes cyclization of the linear tetrapyrrole, hydroxymethylbilane, to the macrocyclic uroporphyrinogen III.</text>
</comment>
<evidence type="ECO:0000256" key="6">
    <source>
        <dbReference type="ARBA" id="ARBA00037589"/>
    </source>
</evidence>
<feature type="domain" description="Tetrapyrrole biosynthesis uroporphyrinogen III synthase" evidence="10">
    <location>
        <begin position="24"/>
        <end position="249"/>
    </location>
</feature>
<comment type="pathway">
    <text evidence="1 9">Porphyrin-containing compound metabolism; protoporphyrin-IX biosynthesis; coproporphyrinogen-III from 5-aminolevulinate: step 3/4.</text>
</comment>
<protein>
    <recommendedName>
        <fullName evidence="7 9">Uroporphyrinogen-III synthase</fullName>
        <ecNumber evidence="3 9">4.2.1.75</ecNumber>
    </recommendedName>
</protein>
<keyword evidence="12" id="KW-1185">Reference proteome</keyword>
<evidence type="ECO:0000259" key="10">
    <source>
        <dbReference type="Pfam" id="PF02602"/>
    </source>
</evidence>
<evidence type="ECO:0000256" key="8">
    <source>
        <dbReference type="ARBA" id="ARBA00048617"/>
    </source>
</evidence>
<dbReference type="PANTHER" id="PTHR38042:SF1">
    <property type="entry name" value="UROPORPHYRINOGEN-III SYNTHASE, CHLOROPLASTIC"/>
    <property type="match status" value="1"/>
</dbReference>
<organism evidence="11 12">
    <name type="scientific">Neobacillus pocheonensis</name>
    <dbReference type="NCBI Taxonomy" id="363869"/>
    <lineage>
        <taxon>Bacteria</taxon>
        <taxon>Bacillati</taxon>
        <taxon>Bacillota</taxon>
        <taxon>Bacilli</taxon>
        <taxon>Bacillales</taxon>
        <taxon>Bacillaceae</taxon>
        <taxon>Neobacillus</taxon>
    </lineage>
</organism>
<evidence type="ECO:0000313" key="11">
    <source>
        <dbReference type="EMBL" id="MCM2531494.1"/>
    </source>
</evidence>
<dbReference type="Pfam" id="PF02602">
    <property type="entry name" value="HEM4"/>
    <property type="match status" value="1"/>
</dbReference>
<comment type="caution">
    <text evidence="11">The sequence shown here is derived from an EMBL/GenBank/DDBJ whole genome shotgun (WGS) entry which is preliminary data.</text>
</comment>
<dbReference type="EC" id="4.2.1.75" evidence="3 9"/>
<dbReference type="PANTHER" id="PTHR38042">
    <property type="entry name" value="UROPORPHYRINOGEN-III SYNTHASE, CHLOROPLASTIC"/>
    <property type="match status" value="1"/>
</dbReference>
<evidence type="ECO:0000256" key="3">
    <source>
        <dbReference type="ARBA" id="ARBA00013109"/>
    </source>
</evidence>
<keyword evidence="5 9" id="KW-0627">Porphyrin biosynthesis</keyword>
<evidence type="ECO:0000256" key="9">
    <source>
        <dbReference type="RuleBase" id="RU366031"/>
    </source>
</evidence>
<evidence type="ECO:0000256" key="7">
    <source>
        <dbReference type="ARBA" id="ARBA00040167"/>
    </source>
</evidence>
<proteinExistence type="inferred from homology"/>
<sequence length="261" mass="29572">MIKSSPLLGRKVLVPRGENQARSFSQLIEKYGGIPIEIPLIAFRPIERNPRLLTILKTLDTYDWIIFTSNVTVETFFSFFSLAETGNYFPKIAVIGKKTEEGLLEKGMQPEFVPSTYVAEAFVEEFLPSIHESSRVLIPKGNLAREYIAASLTDFGANVDEVVIYETYMPEESRKKLAEMLVLNQLNILLFTSPSTVDHFMDVVKQKELMHYLNECIFGCIGPSTEKKLQAYGLPVHASPKEYTVKEMINSTIAYLELEES</sequence>
<comment type="catalytic activity">
    <reaction evidence="8 9">
        <text>hydroxymethylbilane = uroporphyrinogen III + H2O</text>
        <dbReference type="Rhea" id="RHEA:18965"/>
        <dbReference type="ChEBI" id="CHEBI:15377"/>
        <dbReference type="ChEBI" id="CHEBI:57308"/>
        <dbReference type="ChEBI" id="CHEBI:57845"/>
        <dbReference type="EC" id="4.2.1.75"/>
    </reaction>
</comment>
<gene>
    <name evidence="11" type="ORF">NDK43_02625</name>
</gene>
<dbReference type="InterPro" id="IPR003754">
    <property type="entry name" value="4pyrrol_synth_uPrphyn_synth"/>
</dbReference>
<keyword evidence="4 9" id="KW-0456">Lyase</keyword>
<evidence type="ECO:0000256" key="4">
    <source>
        <dbReference type="ARBA" id="ARBA00023239"/>
    </source>
</evidence>
<name>A0ABT0W574_9BACI</name>
<comment type="similarity">
    <text evidence="2 9">Belongs to the uroporphyrinogen-III synthase family.</text>
</comment>
<reference evidence="11 12" key="1">
    <citation type="submission" date="2022-06" db="EMBL/GenBank/DDBJ databases">
        <authorList>
            <person name="Jeon C.O."/>
        </authorList>
    </citation>
    <scope>NUCLEOTIDE SEQUENCE [LARGE SCALE GENOMIC DNA]</scope>
    <source>
        <strain evidence="11 12">KCTC 13943</strain>
    </source>
</reference>
<dbReference type="SUPFAM" id="SSF69618">
    <property type="entry name" value="HemD-like"/>
    <property type="match status" value="1"/>
</dbReference>
<dbReference type="Gene3D" id="3.40.50.10090">
    <property type="match status" value="2"/>
</dbReference>
<dbReference type="EMBL" id="JAMQCR010000001">
    <property type="protein sequence ID" value="MCM2531494.1"/>
    <property type="molecule type" value="Genomic_DNA"/>
</dbReference>
<evidence type="ECO:0000256" key="5">
    <source>
        <dbReference type="ARBA" id="ARBA00023244"/>
    </source>
</evidence>
<dbReference type="Proteomes" id="UP001523262">
    <property type="component" value="Unassembled WGS sequence"/>
</dbReference>
<evidence type="ECO:0000313" key="12">
    <source>
        <dbReference type="Proteomes" id="UP001523262"/>
    </source>
</evidence>
<dbReference type="InterPro" id="IPR039793">
    <property type="entry name" value="UROS/Hem4"/>
</dbReference>
<dbReference type="CDD" id="cd06578">
    <property type="entry name" value="HemD"/>
    <property type="match status" value="1"/>
</dbReference>
<dbReference type="InterPro" id="IPR036108">
    <property type="entry name" value="4pyrrol_syn_uPrphyn_synt_sf"/>
</dbReference>
<evidence type="ECO:0000256" key="2">
    <source>
        <dbReference type="ARBA" id="ARBA00008133"/>
    </source>
</evidence>
<evidence type="ECO:0000256" key="1">
    <source>
        <dbReference type="ARBA" id="ARBA00004772"/>
    </source>
</evidence>